<accession>A0AAV8Z7H8</accession>
<comment type="caution">
    <text evidence="2">The sequence shown here is derived from an EMBL/GenBank/DDBJ whole genome shotgun (WGS) entry which is preliminary data.</text>
</comment>
<dbReference type="AlphaFoldDB" id="A0AAV8Z7H8"/>
<feature type="compositionally biased region" description="Low complexity" evidence="1">
    <location>
        <begin position="50"/>
        <end position="81"/>
    </location>
</feature>
<protein>
    <submittedName>
        <fullName evidence="2">Uncharacterized protein</fullName>
    </submittedName>
</protein>
<sequence>MLERGYALECWKCSSDIDRNCRDPFNVSDSAGRGGRYYDNRYNDRQTYDPNNPNYNSNNPNYNPNNPNYNPNYNPNFPSYNSFSGQTPALERCDDNEASLKRMKNVCIKKTIRGR</sequence>
<reference evidence="2" key="1">
    <citation type="journal article" date="2023" name="Insect Mol. Biol.">
        <title>Genome sequencing provides insights into the evolution of gene families encoding plant cell wall-degrading enzymes in longhorned beetles.</title>
        <authorList>
            <person name="Shin N.R."/>
            <person name="Okamura Y."/>
            <person name="Kirsch R."/>
            <person name="Pauchet Y."/>
        </authorList>
    </citation>
    <scope>NUCLEOTIDE SEQUENCE</scope>
    <source>
        <strain evidence="2">AMC_N1</strain>
    </source>
</reference>
<dbReference type="Proteomes" id="UP001162162">
    <property type="component" value="Unassembled WGS sequence"/>
</dbReference>
<evidence type="ECO:0000313" key="2">
    <source>
        <dbReference type="EMBL" id="KAJ8959161.1"/>
    </source>
</evidence>
<keyword evidence="3" id="KW-1185">Reference proteome</keyword>
<proteinExistence type="predicted"/>
<evidence type="ECO:0000256" key="1">
    <source>
        <dbReference type="SAM" id="MobiDB-lite"/>
    </source>
</evidence>
<feature type="region of interest" description="Disordered" evidence="1">
    <location>
        <begin position="24"/>
        <end position="81"/>
    </location>
</feature>
<organism evidence="2 3">
    <name type="scientific">Aromia moschata</name>
    <dbReference type="NCBI Taxonomy" id="1265417"/>
    <lineage>
        <taxon>Eukaryota</taxon>
        <taxon>Metazoa</taxon>
        <taxon>Ecdysozoa</taxon>
        <taxon>Arthropoda</taxon>
        <taxon>Hexapoda</taxon>
        <taxon>Insecta</taxon>
        <taxon>Pterygota</taxon>
        <taxon>Neoptera</taxon>
        <taxon>Endopterygota</taxon>
        <taxon>Coleoptera</taxon>
        <taxon>Polyphaga</taxon>
        <taxon>Cucujiformia</taxon>
        <taxon>Chrysomeloidea</taxon>
        <taxon>Cerambycidae</taxon>
        <taxon>Cerambycinae</taxon>
        <taxon>Callichromatini</taxon>
        <taxon>Aromia</taxon>
    </lineage>
</organism>
<dbReference type="EMBL" id="JAPWTK010000014">
    <property type="protein sequence ID" value="KAJ8959161.1"/>
    <property type="molecule type" value="Genomic_DNA"/>
</dbReference>
<name>A0AAV8Z7H8_9CUCU</name>
<evidence type="ECO:0000313" key="3">
    <source>
        <dbReference type="Proteomes" id="UP001162162"/>
    </source>
</evidence>
<gene>
    <name evidence="2" type="ORF">NQ318_022422</name>
</gene>
<feature type="compositionally biased region" description="Basic and acidic residues" evidence="1">
    <location>
        <begin position="36"/>
        <end position="47"/>
    </location>
</feature>